<proteinExistence type="predicted"/>
<dbReference type="Proteomes" id="UP000242450">
    <property type="component" value="Chromosome 2"/>
</dbReference>
<comment type="caution">
    <text evidence="1">The sequence shown here is derived from an EMBL/GenBank/DDBJ whole genome shotgun (WGS) entry which is preliminary data.</text>
</comment>
<accession>A0A212DH12</accession>
<sequence>MWEGGRSGREGHERTWAVEGEVKYVLYFRHPAYFLHQWTAEAEGR</sequence>
<evidence type="ECO:0000313" key="1">
    <source>
        <dbReference type="EMBL" id="OWK17500.1"/>
    </source>
</evidence>
<dbReference type="AlphaFoldDB" id="A0A212DH12"/>
<evidence type="ECO:0000313" key="2">
    <source>
        <dbReference type="Proteomes" id="UP000242450"/>
    </source>
</evidence>
<reference evidence="1 2" key="1">
    <citation type="journal article" date="2018" name="Mol. Genet. Genomics">
        <title>The red deer Cervus elaphus genome CerEla1.0: sequencing, annotating, genes, and chromosomes.</title>
        <authorList>
            <person name="Bana N.A."/>
            <person name="Nyiri A."/>
            <person name="Nagy J."/>
            <person name="Frank K."/>
            <person name="Nagy T."/>
            <person name="Steger V."/>
            <person name="Schiller M."/>
            <person name="Lakatos P."/>
            <person name="Sugar L."/>
            <person name="Horn P."/>
            <person name="Barta E."/>
            <person name="Orosz L."/>
        </authorList>
    </citation>
    <scope>NUCLEOTIDE SEQUENCE [LARGE SCALE GENOMIC DNA]</scope>
    <source>
        <strain evidence="1">Hungarian</strain>
    </source>
</reference>
<protein>
    <submittedName>
        <fullName evidence="1">Uncharacterized protein</fullName>
    </submittedName>
</protein>
<name>A0A212DH12_CEREH</name>
<dbReference type="EMBL" id="MKHE01000002">
    <property type="protein sequence ID" value="OWK17500.1"/>
    <property type="molecule type" value="Genomic_DNA"/>
</dbReference>
<keyword evidence="2" id="KW-1185">Reference proteome</keyword>
<gene>
    <name evidence="1" type="ORF">Celaphus_00013201</name>
</gene>
<organism evidence="1 2">
    <name type="scientific">Cervus elaphus hippelaphus</name>
    <name type="common">European red deer</name>
    <dbReference type="NCBI Taxonomy" id="46360"/>
    <lineage>
        <taxon>Eukaryota</taxon>
        <taxon>Metazoa</taxon>
        <taxon>Chordata</taxon>
        <taxon>Craniata</taxon>
        <taxon>Vertebrata</taxon>
        <taxon>Euteleostomi</taxon>
        <taxon>Mammalia</taxon>
        <taxon>Eutheria</taxon>
        <taxon>Laurasiatheria</taxon>
        <taxon>Artiodactyla</taxon>
        <taxon>Ruminantia</taxon>
        <taxon>Pecora</taxon>
        <taxon>Cervidae</taxon>
        <taxon>Cervinae</taxon>
        <taxon>Cervus</taxon>
    </lineage>
</organism>